<comment type="similarity">
    <text evidence="2">Belongs to the tyrosinase family.</text>
</comment>
<feature type="domain" description="Tyrosinase copper-binding" evidence="11">
    <location>
        <begin position="435"/>
        <end position="452"/>
    </location>
</feature>
<dbReference type="GeneID" id="98173817"/>
<sequence length="1001" mass="113218">MSFRFLPNTAVAASTASKDSIYTYAQTYRRDLVEIKGKLTDGPQPYVVTGKPVIIDVTGAAPAKRFTPLAAVCYGQKRYLFYVDDSNYLCDVHASDDGTWVRGNMRDKAWQCAAYSKLAAIKMINAEKNEFLCVYYQDTSETGDIKVVHRSPFFGWQEGNAPVNDPPLYGTSISVVIPQAGIEVKQPDKDIDTIHPVIFFQYDNLNLGSSQDQGPNDYATYTITDGHFTLSAHASLAAVDDGNNFWCFYTADSNQVFRLRVDQEGNITQSQPVALEANPIPHSPLVAVLVNNSGKDQIVLFYLLHNEDMKGTTRETNVFATTLTAETSPAADSWDVSRPVCLAPAAPTYAITGIKTGTTKTSVPLRLEVDDWYLRGDLEHKRQRSLFLYALRALQNKDPEEKLSFFQIAGIHGMPYTPWDEDTVPTTDGVGYCTHDSLLFPCWHRPYMMLFEQVLHEIMINDIIPELPKTEQASWTDAANTWRLPYWDWAEKKTRNEGETPIYDVPLITKESRILVINLKDVQDDTYIDNPMYKFTVPGNKNMGRYGVQDVQDDDDFKFSECKGTSRWADYPPKHETTWVNGQVNNSSVATALDEHSWYGKNVDNVPIAEMVYRLYSPDYITTFTQFATTKLHDDTAPAPYLNLEYIHNNIHNWTGGFDKYIGHMTEPPVAAFDPIFYMHHANVDRQFAIWQAINQENTDINWFQNDSEQLPDDGTWSIRAGDIDKPTTWLTPFHKDTFGTYFTSNDVRDWIKWGYSYPELQPWLDKYKTDGKFDVDLYIIDIRDQLKKLYSPADLIDSADKDSTPKKKWTKDIIVNITYDRFALGGVPYTLHLFIGDKSQVDNYDGALQGHPQHVGLLYTFSNPVFGAGAAQGGCEGCRVKSTAGTKSRGQVPITAALMARIPPSGVNRHELGTPHGIHPFPREELEERAVEEYLEKHLHWRVRTLSGNDVAIPETEPFVKVAVYHRDARFDHVDHAVQYKRLARATNTKLGGHGFAAAA</sequence>
<reference evidence="13 14" key="1">
    <citation type="submission" date="2024-09" db="EMBL/GenBank/DDBJ databases">
        <title>Itraconazole resistance in Madurella fahalii resulting from another homologue of gene encoding cytochrome P450 14-alpha sterol demethylase (CYP51).</title>
        <authorList>
            <person name="Yoshioka I."/>
            <person name="Fahal A.H."/>
            <person name="Kaneko S."/>
            <person name="Yaguchi T."/>
        </authorList>
    </citation>
    <scope>NUCLEOTIDE SEQUENCE [LARGE SCALE GENOMIC DNA]</scope>
    <source>
        <strain evidence="13 14">IFM 68171</strain>
    </source>
</reference>
<feature type="domain" description="Tyrosinase copper-binding" evidence="12">
    <location>
        <begin position="674"/>
        <end position="685"/>
    </location>
</feature>
<comment type="cofactor">
    <cofactor evidence="1">
        <name>Cu(2+)</name>
        <dbReference type="ChEBI" id="CHEBI:29036"/>
    </cofactor>
</comment>
<proteinExistence type="inferred from homology"/>
<comment type="catalytic activity">
    <reaction evidence="10">
        <text>L-tyrosine + O2 = L-dopaquinone + H2O</text>
        <dbReference type="Rhea" id="RHEA:18117"/>
        <dbReference type="ChEBI" id="CHEBI:15377"/>
        <dbReference type="ChEBI" id="CHEBI:15379"/>
        <dbReference type="ChEBI" id="CHEBI:57924"/>
        <dbReference type="ChEBI" id="CHEBI:58315"/>
        <dbReference type="EC" id="1.14.18.1"/>
    </reaction>
</comment>
<evidence type="ECO:0000256" key="4">
    <source>
        <dbReference type="ARBA" id="ARBA00022723"/>
    </source>
</evidence>
<evidence type="ECO:0000256" key="9">
    <source>
        <dbReference type="ARBA" id="ARBA00048233"/>
    </source>
</evidence>
<dbReference type="Proteomes" id="UP001628179">
    <property type="component" value="Unassembled WGS sequence"/>
</dbReference>
<keyword evidence="7" id="KW-0503">Monooxygenase</keyword>
<name>A0ABQ0G513_9PEZI</name>
<evidence type="ECO:0000256" key="10">
    <source>
        <dbReference type="ARBA" id="ARBA00048881"/>
    </source>
</evidence>
<comment type="caution">
    <text evidence="13">The sequence shown here is derived from an EMBL/GenBank/DDBJ whole genome shotgun (WGS) entry which is preliminary data.</text>
</comment>
<evidence type="ECO:0000256" key="8">
    <source>
        <dbReference type="ARBA" id="ARBA00023101"/>
    </source>
</evidence>
<keyword evidence="14" id="KW-1185">Reference proteome</keyword>
<comment type="catalytic activity">
    <reaction evidence="9">
        <text>2 L-dopa + O2 = 2 L-dopaquinone + 2 H2O</text>
        <dbReference type="Rhea" id="RHEA:34287"/>
        <dbReference type="ChEBI" id="CHEBI:15377"/>
        <dbReference type="ChEBI" id="CHEBI:15379"/>
        <dbReference type="ChEBI" id="CHEBI:57504"/>
        <dbReference type="ChEBI" id="CHEBI:57924"/>
        <dbReference type="EC" id="1.14.18.1"/>
    </reaction>
</comment>
<dbReference type="Pfam" id="PF18132">
    <property type="entry name" value="Tyrosinase_C"/>
    <property type="match status" value="1"/>
</dbReference>
<organism evidence="13 14">
    <name type="scientific">Madurella fahalii</name>
    <dbReference type="NCBI Taxonomy" id="1157608"/>
    <lineage>
        <taxon>Eukaryota</taxon>
        <taxon>Fungi</taxon>
        <taxon>Dikarya</taxon>
        <taxon>Ascomycota</taxon>
        <taxon>Pezizomycotina</taxon>
        <taxon>Sordariomycetes</taxon>
        <taxon>Sordariomycetidae</taxon>
        <taxon>Sordariales</taxon>
        <taxon>Sordariales incertae sedis</taxon>
        <taxon>Madurella</taxon>
    </lineage>
</organism>
<dbReference type="SUPFAM" id="SSF89372">
    <property type="entry name" value="Fucose-specific lectin"/>
    <property type="match status" value="1"/>
</dbReference>
<dbReference type="PANTHER" id="PTHR11474">
    <property type="entry name" value="TYROSINASE FAMILY MEMBER"/>
    <property type="match status" value="1"/>
</dbReference>
<evidence type="ECO:0000313" key="13">
    <source>
        <dbReference type="EMBL" id="GAB1312862.1"/>
    </source>
</evidence>
<evidence type="ECO:0000259" key="12">
    <source>
        <dbReference type="PROSITE" id="PS00498"/>
    </source>
</evidence>
<accession>A0ABQ0G513</accession>
<dbReference type="Gene3D" id="2.60.310.20">
    <property type="match status" value="1"/>
</dbReference>
<keyword evidence="4" id="KW-0479">Metal-binding</keyword>
<gene>
    <name evidence="13" type="ORF">MFIFM68171_03072</name>
</gene>
<dbReference type="InterPro" id="IPR002227">
    <property type="entry name" value="Tyrosinase_Cu-bd"/>
</dbReference>
<dbReference type="InterPro" id="IPR008922">
    <property type="entry name" value="Di-copper_centre_dom_sf"/>
</dbReference>
<evidence type="ECO:0000313" key="14">
    <source>
        <dbReference type="Proteomes" id="UP001628179"/>
    </source>
</evidence>
<protein>
    <recommendedName>
        <fullName evidence="3">tyrosinase</fullName>
        <ecNumber evidence="3">1.14.18.1</ecNumber>
    </recommendedName>
</protein>
<evidence type="ECO:0000256" key="7">
    <source>
        <dbReference type="ARBA" id="ARBA00023033"/>
    </source>
</evidence>
<dbReference type="EMBL" id="BAAFSV010000002">
    <property type="protein sequence ID" value="GAB1312862.1"/>
    <property type="molecule type" value="Genomic_DNA"/>
</dbReference>
<evidence type="ECO:0000256" key="1">
    <source>
        <dbReference type="ARBA" id="ARBA00001973"/>
    </source>
</evidence>
<evidence type="ECO:0000259" key="11">
    <source>
        <dbReference type="PROSITE" id="PS00497"/>
    </source>
</evidence>
<dbReference type="EC" id="1.14.18.1" evidence="3"/>
<evidence type="ECO:0000256" key="2">
    <source>
        <dbReference type="ARBA" id="ARBA00009928"/>
    </source>
</evidence>
<dbReference type="PROSITE" id="PS00498">
    <property type="entry name" value="TYROSINASE_2"/>
    <property type="match status" value="1"/>
</dbReference>
<evidence type="ECO:0000256" key="3">
    <source>
        <dbReference type="ARBA" id="ARBA00011906"/>
    </source>
</evidence>
<dbReference type="InterPro" id="IPR050316">
    <property type="entry name" value="Tyrosinase/Hemocyanin"/>
</dbReference>
<dbReference type="InterPro" id="IPR041640">
    <property type="entry name" value="Tyrosinase_C"/>
</dbReference>
<dbReference type="RefSeq" id="XP_070914595.1">
    <property type="nucleotide sequence ID" value="XM_071058494.1"/>
</dbReference>
<dbReference type="Gene3D" id="2.120.10.70">
    <property type="entry name" value="Fucose-specific lectin"/>
    <property type="match status" value="1"/>
</dbReference>
<evidence type="ECO:0000256" key="6">
    <source>
        <dbReference type="ARBA" id="ARBA00023008"/>
    </source>
</evidence>
<dbReference type="PANTHER" id="PTHR11474:SF76">
    <property type="entry name" value="SHKT DOMAIN-CONTAINING PROTEIN"/>
    <property type="match status" value="1"/>
</dbReference>
<keyword evidence="8" id="KW-0470">Melanin biosynthesis</keyword>
<dbReference type="Pfam" id="PF00264">
    <property type="entry name" value="Tyrosinase"/>
    <property type="match status" value="1"/>
</dbReference>
<dbReference type="Gene3D" id="1.10.1280.10">
    <property type="entry name" value="Di-copper center containing domain from catechol oxidase"/>
    <property type="match status" value="1"/>
</dbReference>
<keyword evidence="6" id="KW-0186">Copper</keyword>
<evidence type="ECO:0000256" key="5">
    <source>
        <dbReference type="ARBA" id="ARBA00023002"/>
    </source>
</evidence>
<dbReference type="SUPFAM" id="SSF48056">
    <property type="entry name" value="Di-copper centre-containing domain"/>
    <property type="match status" value="1"/>
</dbReference>
<dbReference type="PROSITE" id="PS00497">
    <property type="entry name" value="TYROSINASE_1"/>
    <property type="match status" value="1"/>
</dbReference>
<keyword evidence="5" id="KW-0560">Oxidoreductase</keyword>
<dbReference type="PRINTS" id="PR00092">
    <property type="entry name" value="TYROSINASE"/>
</dbReference>